<gene>
    <name evidence="1" type="ORF">S06H3_19328</name>
</gene>
<dbReference type="EMBL" id="BARV01009885">
    <property type="protein sequence ID" value="GAI05152.1"/>
    <property type="molecule type" value="Genomic_DNA"/>
</dbReference>
<protein>
    <recommendedName>
        <fullName evidence="2">Tetratricopeptide repeat protein</fullName>
    </recommendedName>
</protein>
<proteinExistence type="predicted"/>
<evidence type="ECO:0008006" key="2">
    <source>
        <dbReference type="Google" id="ProtNLM"/>
    </source>
</evidence>
<reference evidence="1" key="1">
    <citation type="journal article" date="2014" name="Front. Microbiol.">
        <title>High frequency of phylogenetically diverse reductive dehalogenase-homologous genes in deep subseafloor sedimentary metagenomes.</title>
        <authorList>
            <person name="Kawai M."/>
            <person name="Futagami T."/>
            <person name="Toyoda A."/>
            <person name="Takaki Y."/>
            <person name="Nishi S."/>
            <person name="Hori S."/>
            <person name="Arai W."/>
            <person name="Tsubouchi T."/>
            <person name="Morono Y."/>
            <person name="Uchiyama I."/>
            <person name="Ito T."/>
            <person name="Fujiyama A."/>
            <person name="Inagaki F."/>
            <person name="Takami H."/>
        </authorList>
    </citation>
    <scope>NUCLEOTIDE SEQUENCE</scope>
    <source>
        <strain evidence="1">Expedition CK06-06</strain>
    </source>
</reference>
<organism evidence="1">
    <name type="scientific">marine sediment metagenome</name>
    <dbReference type="NCBI Taxonomy" id="412755"/>
    <lineage>
        <taxon>unclassified sequences</taxon>
        <taxon>metagenomes</taxon>
        <taxon>ecological metagenomes</taxon>
    </lineage>
</organism>
<name>X1KDP5_9ZZZZ</name>
<evidence type="ECO:0000313" key="1">
    <source>
        <dbReference type="EMBL" id="GAI05152.1"/>
    </source>
</evidence>
<dbReference type="AlphaFoldDB" id="X1KDP5"/>
<comment type="caution">
    <text evidence="1">The sequence shown here is derived from an EMBL/GenBank/DDBJ whole genome shotgun (WGS) entry which is preliminary data.</text>
</comment>
<sequence>SALWKLNLRFDAFKAWEKALELNPEQKTSKEYLEKFSNEYGQPIAPTKAFDDFYAFQSIKIKEYLEKNRETKKNKLKF</sequence>
<feature type="non-terminal residue" evidence="1">
    <location>
        <position position="1"/>
    </location>
</feature>
<accession>X1KDP5</accession>